<dbReference type="AlphaFoldDB" id="A0A2T9YSW0"/>
<feature type="region of interest" description="Disordered" evidence="1">
    <location>
        <begin position="72"/>
        <end position="94"/>
    </location>
</feature>
<gene>
    <name evidence="2" type="ORF">BB559_002754</name>
</gene>
<accession>A0A2T9YSW0</accession>
<protein>
    <submittedName>
        <fullName evidence="2">Uncharacterized protein</fullName>
    </submittedName>
</protein>
<evidence type="ECO:0000256" key="1">
    <source>
        <dbReference type="SAM" id="MobiDB-lite"/>
    </source>
</evidence>
<feature type="compositionally biased region" description="Polar residues" evidence="1">
    <location>
        <begin position="75"/>
        <end position="88"/>
    </location>
</feature>
<keyword evidence="3" id="KW-1185">Reference proteome</keyword>
<comment type="caution">
    <text evidence="2">The sequence shown here is derived from an EMBL/GenBank/DDBJ whole genome shotgun (WGS) entry which is preliminary data.</text>
</comment>
<proteinExistence type="predicted"/>
<organism evidence="2 3">
    <name type="scientific">Furculomyces boomerangus</name>
    <dbReference type="NCBI Taxonomy" id="61424"/>
    <lineage>
        <taxon>Eukaryota</taxon>
        <taxon>Fungi</taxon>
        <taxon>Fungi incertae sedis</taxon>
        <taxon>Zoopagomycota</taxon>
        <taxon>Kickxellomycotina</taxon>
        <taxon>Harpellomycetes</taxon>
        <taxon>Harpellales</taxon>
        <taxon>Harpellaceae</taxon>
        <taxon>Furculomyces</taxon>
    </lineage>
</organism>
<name>A0A2T9YSW0_9FUNG</name>
<evidence type="ECO:0000313" key="2">
    <source>
        <dbReference type="EMBL" id="PVU95433.1"/>
    </source>
</evidence>
<evidence type="ECO:0000313" key="3">
    <source>
        <dbReference type="Proteomes" id="UP000245699"/>
    </source>
</evidence>
<feature type="region of interest" description="Disordered" evidence="1">
    <location>
        <begin position="1"/>
        <end position="42"/>
    </location>
</feature>
<dbReference type="Proteomes" id="UP000245699">
    <property type="component" value="Unassembled WGS sequence"/>
</dbReference>
<dbReference type="EMBL" id="MBFT01000187">
    <property type="protein sequence ID" value="PVU95433.1"/>
    <property type="molecule type" value="Genomic_DNA"/>
</dbReference>
<sequence length="94" mass="10941">MDEIAQKTGTQPALVVGGARRQRPLSSSHERKRSVITENDYIEDKKQEEEEIQLHSQTKMYEKHYLSDKNMPLKNISTAQPPNFSEINQPRKFN</sequence>
<reference evidence="2 3" key="1">
    <citation type="journal article" date="2018" name="MBio">
        <title>Comparative Genomics Reveals the Core Gene Toolbox for the Fungus-Insect Symbiosis.</title>
        <authorList>
            <person name="Wang Y."/>
            <person name="Stata M."/>
            <person name="Wang W."/>
            <person name="Stajich J.E."/>
            <person name="White M.M."/>
            <person name="Moncalvo J.M."/>
        </authorList>
    </citation>
    <scope>NUCLEOTIDE SEQUENCE [LARGE SCALE GENOMIC DNA]</scope>
    <source>
        <strain evidence="2 3">AUS-77-4</strain>
    </source>
</reference>